<evidence type="ECO:0000256" key="6">
    <source>
        <dbReference type="SAM" id="MobiDB-lite"/>
    </source>
</evidence>
<feature type="binding site" evidence="5">
    <location>
        <position position="106"/>
    </location>
    <ligand>
        <name>FAD</name>
        <dbReference type="ChEBI" id="CHEBI:57692"/>
    </ligand>
</feature>
<comment type="similarity">
    <text evidence="2">Belongs to the GMC oxidoreductase family.</text>
</comment>
<comment type="caution">
    <text evidence="8">The sequence shown here is derived from an EMBL/GenBank/DDBJ whole genome shotgun (WGS) entry which is preliminary data.</text>
</comment>
<feature type="binding site" evidence="5">
    <location>
        <position position="474"/>
    </location>
    <ligand>
        <name>substrate</name>
    </ligand>
</feature>
<dbReference type="PANTHER" id="PTHR11552">
    <property type="entry name" value="GLUCOSE-METHANOL-CHOLINE GMC OXIDOREDUCTASE"/>
    <property type="match status" value="1"/>
</dbReference>
<feature type="compositionally biased region" description="Basic and acidic residues" evidence="6">
    <location>
        <begin position="11"/>
        <end position="25"/>
    </location>
</feature>
<dbReference type="OrthoDB" id="9785276at2"/>
<accession>A0A5J5KWU4</accession>
<dbReference type="Gene3D" id="3.50.50.60">
    <property type="entry name" value="FAD/NAD(P)-binding domain"/>
    <property type="match status" value="1"/>
</dbReference>
<dbReference type="InterPro" id="IPR000172">
    <property type="entry name" value="GMC_OxRdtase_N"/>
</dbReference>
<protein>
    <submittedName>
        <fullName evidence="8">GMC family oxidoreductase</fullName>
    </submittedName>
</protein>
<dbReference type="Gene3D" id="3.30.560.10">
    <property type="entry name" value="Glucose Oxidase, domain 3"/>
    <property type="match status" value="1"/>
</dbReference>
<dbReference type="Proteomes" id="UP000325957">
    <property type="component" value="Unassembled WGS sequence"/>
</dbReference>
<dbReference type="RefSeq" id="WP_158034733.1">
    <property type="nucleotide sequence ID" value="NZ_ML708626.1"/>
</dbReference>
<evidence type="ECO:0000256" key="5">
    <source>
        <dbReference type="PIRSR" id="PIRSR000137-2"/>
    </source>
</evidence>
<dbReference type="GO" id="GO:0016614">
    <property type="term" value="F:oxidoreductase activity, acting on CH-OH group of donors"/>
    <property type="evidence" value="ECO:0007669"/>
    <property type="project" value="InterPro"/>
</dbReference>
<reference evidence="8 9" key="1">
    <citation type="submission" date="2019-05" db="EMBL/GenBank/DDBJ databases">
        <title>Kocuria coralli sp. nov., a novel actinobacterium isolated from coral reef seawater.</title>
        <authorList>
            <person name="Li J."/>
        </authorList>
    </citation>
    <scope>NUCLEOTIDE SEQUENCE [LARGE SCALE GENOMIC DNA]</scope>
    <source>
        <strain evidence="8 9">SCSIO 13007</strain>
    </source>
</reference>
<dbReference type="InterPro" id="IPR012132">
    <property type="entry name" value="GMC_OxRdtase"/>
</dbReference>
<evidence type="ECO:0000313" key="9">
    <source>
        <dbReference type="Proteomes" id="UP000325957"/>
    </source>
</evidence>
<feature type="domain" description="Glucose-methanol-choline oxidoreductase N-terminal" evidence="7">
    <location>
        <begin position="283"/>
        <end position="297"/>
    </location>
</feature>
<dbReference type="InterPro" id="IPR007867">
    <property type="entry name" value="GMC_OxRtase_C"/>
</dbReference>
<keyword evidence="4 5" id="KW-0274">FAD</keyword>
<name>A0A5J5KWU4_9MICC</name>
<gene>
    <name evidence="8" type="ORF">FCK90_12990</name>
</gene>
<organism evidence="8 9">
    <name type="scientific">Kocuria coralli</name>
    <dbReference type="NCBI Taxonomy" id="1461025"/>
    <lineage>
        <taxon>Bacteria</taxon>
        <taxon>Bacillati</taxon>
        <taxon>Actinomycetota</taxon>
        <taxon>Actinomycetes</taxon>
        <taxon>Micrococcales</taxon>
        <taxon>Micrococcaceae</taxon>
        <taxon>Kocuria</taxon>
    </lineage>
</organism>
<dbReference type="PANTHER" id="PTHR11552:SF147">
    <property type="entry name" value="CHOLINE DEHYDROGENASE, MITOCHONDRIAL"/>
    <property type="match status" value="1"/>
</dbReference>
<sequence>MTRSPSTPGRNHAEHEGEARAGADGERRRSFIVVGAGTAGCIVARRLVEAGHRVTVFEAGAYDENPAIHQVSRLGELWHSPEDWDYRTVPQAHSDGRVIHWPRGRVMGGSHALNAAIWVRGAAADYDGWADDGCPGWSWADVQPWFEALEDYTPAPGETPAQTRGHGGPIPVRQDYRLNPIFASIIEAAGQVGVAYNPDYNAGDQEGISQQQINVRDDRRFNTWMAFLKPVVDNPLLTVITGAVIQRLVLEGNTVVGVEYAPLDDPDREGREERAEEVILCAGALDSPKILLRSGIGPAHHLEELGLPVLADLPVGENLHDHLLAPVIAETTTREIEHPGTDWSVTQTHLFWRSDPELPLPDTQPIHFSVPMYDDGMDGPASAFTLHAGLVRPYSRGTLRLTGPRVSDPAEMDPEIFSDPRDLAALIASLRQARAMVAAPALAGDWGAVEVYPGAEVADQAAEEAYVKRWVTTYHHQVGTCRMGTGPDAVVSPEDLRVHGLDGLRVIDASVMPTVPTGNTNAPTAMIASKGVGAVLGEPRPFVAVPSTGDMYGDTHEG</sequence>
<dbReference type="GO" id="GO:0050660">
    <property type="term" value="F:flavin adenine dinucleotide binding"/>
    <property type="evidence" value="ECO:0007669"/>
    <property type="project" value="InterPro"/>
</dbReference>
<evidence type="ECO:0000256" key="1">
    <source>
        <dbReference type="ARBA" id="ARBA00001974"/>
    </source>
</evidence>
<evidence type="ECO:0000313" key="8">
    <source>
        <dbReference type="EMBL" id="KAA9393296.1"/>
    </source>
</evidence>
<dbReference type="Pfam" id="PF05199">
    <property type="entry name" value="GMC_oxred_C"/>
    <property type="match status" value="1"/>
</dbReference>
<comment type="cofactor">
    <cofactor evidence="1 5">
        <name>FAD</name>
        <dbReference type="ChEBI" id="CHEBI:57692"/>
    </cofactor>
</comment>
<evidence type="ECO:0000256" key="2">
    <source>
        <dbReference type="ARBA" id="ARBA00010790"/>
    </source>
</evidence>
<dbReference type="PIRSF" id="PIRSF000137">
    <property type="entry name" value="Alcohol_oxidase"/>
    <property type="match status" value="1"/>
</dbReference>
<dbReference type="EMBL" id="SZWF01000022">
    <property type="protein sequence ID" value="KAA9393296.1"/>
    <property type="molecule type" value="Genomic_DNA"/>
</dbReference>
<dbReference type="SUPFAM" id="SSF54373">
    <property type="entry name" value="FAD-linked reductases, C-terminal domain"/>
    <property type="match status" value="1"/>
</dbReference>
<dbReference type="SUPFAM" id="SSF51905">
    <property type="entry name" value="FAD/NAD(P)-binding domain"/>
    <property type="match status" value="1"/>
</dbReference>
<dbReference type="PROSITE" id="PS00624">
    <property type="entry name" value="GMC_OXRED_2"/>
    <property type="match status" value="1"/>
</dbReference>
<keyword evidence="9" id="KW-1185">Reference proteome</keyword>
<keyword evidence="3" id="KW-0285">Flavoprotein</keyword>
<proteinExistence type="inferred from homology"/>
<feature type="region of interest" description="Disordered" evidence="6">
    <location>
        <begin position="1"/>
        <end position="25"/>
    </location>
</feature>
<evidence type="ECO:0000256" key="3">
    <source>
        <dbReference type="ARBA" id="ARBA00022630"/>
    </source>
</evidence>
<evidence type="ECO:0000259" key="7">
    <source>
        <dbReference type="PROSITE" id="PS00624"/>
    </source>
</evidence>
<dbReference type="InterPro" id="IPR036188">
    <property type="entry name" value="FAD/NAD-bd_sf"/>
</dbReference>
<evidence type="ECO:0000256" key="4">
    <source>
        <dbReference type="ARBA" id="ARBA00022827"/>
    </source>
</evidence>
<dbReference type="AlphaFoldDB" id="A0A5J5KWU4"/>
<dbReference type="Pfam" id="PF00732">
    <property type="entry name" value="GMC_oxred_N"/>
    <property type="match status" value="1"/>
</dbReference>